<dbReference type="Pfam" id="PF00534">
    <property type="entry name" value="Glycos_transf_1"/>
    <property type="match status" value="1"/>
</dbReference>
<organism evidence="3 4">
    <name type="scientific">Parabacteroides distasonis</name>
    <dbReference type="NCBI Taxonomy" id="823"/>
    <lineage>
        <taxon>Bacteria</taxon>
        <taxon>Pseudomonadati</taxon>
        <taxon>Bacteroidota</taxon>
        <taxon>Bacteroidia</taxon>
        <taxon>Bacteroidales</taxon>
        <taxon>Tannerellaceae</taxon>
        <taxon>Parabacteroides</taxon>
    </lineage>
</organism>
<dbReference type="SUPFAM" id="SSF53756">
    <property type="entry name" value="UDP-Glycosyltransferase/glycogen phosphorylase"/>
    <property type="match status" value="1"/>
</dbReference>
<dbReference type="RefSeq" id="WP_122378732.1">
    <property type="nucleotide sequence ID" value="NZ_JADMVU010000045.1"/>
</dbReference>
<evidence type="ECO:0000259" key="2">
    <source>
        <dbReference type="Pfam" id="PF13439"/>
    </source>
</evidence>
<dbReference type="InterPro" id="IPR028098">
    <property type="entry name" value="Glyco_trans_4-like_N"/>
</dbReference>
<sequence>MKKKLLIFSDCFTFGGSEYVVVNILKSKNIQAYFDLIFAYREHREYNFYVNRLLSEERNVSLVPIKIWSNATFFHNINKKIKNKYLRYLIKLPMWLLSQIGPYEWNNNRLFRKLLREIKPDLIHVNNGGYPASESCLYLTICAKKNGIKNILQINNCALPISFKSRRDKKVEKSTDAFITATEYARKELAQNRHFDINKIITLFNAVDLPHPQKKRDLVCKELGINPDNFIITEVALLEQRKGQIPFLKSLLELEKIDKVLYDKTIILLVGNGEDESAIRNFISLQKLESKVLLLGYRMDYIDIVNASDVFALPSLYNEDMPLSILSAMALSKPILSSNIAGIPEEVKDGINGYLVDPLSTSFEYDIAICIIRIFNNLETFGNASFVLYSNNFNRKIYETQLLHIYNSIIQSNNDIFQS</sequence>
<dbReference type="GO" id="GO:0016757">
    <property type="term" value="F:glycosyltransferase activity"/>
    <property type="evidence" value="ECO:0007669"/>
    <property type="project" value="InterPro"/>
</dbReference>
<gene>
    <name evidence="3" type="ORF">LI194_19470</name>
</gene>
<dbReference type="InterPro" id="IPR001296">
    <property type="entry name" value="Glyco_trans_1"/>
</dbReference>
<evidence type="ECO:0000313" key="3">
    <source>
        <dbReference type="EMBL" id="MCB6519965.1"/>
    </source>
</evidence>
<accession>A0AAP2QAR6</accession>
<dbReference type="PANTHER" id="PTHR12526:SF630">
    <property type="entry name" value="GLYCOSYLTRANSFERASE"/>
    <property type="match status" value="1"/>
</dbReference>
<evidence type="ECO:0000259" key="1">
    <source>
        <dbReference type="Pfam" id="PF00534"/>
    </source>
</evidence>
<dbReference type="PANTHER" id="PTHR12526">
    <property type="entry name" value="GLYCOSYLTRANSFERASE"/>
    <property type="match status" value="1"/>
</dbReference>
<proteinExistence type="predicted"/>
<reference evidence="3" key="1">
    <citation type="submission" date="2021-10" db="EMBL/GenBank/DDBJ databases">
        <title>Collection of gut derived symbiotic bacterial strains cultured from healthy donors.</title>
        <authorList>
            <person name="Lin H."/>
            <person name="Littmann E."/>
            <person name="Kohout C."/>
            <person name="Pamer E.G."/>
        </authorList>
    </citation>
    <scope>NUCLEOTIDE SEQUENCE</scope>
    <source>
        <strain evidence="3">DFI.2.94</strain>
    </source>
</reference>
<evidence type="ECO:0000313" key="4">
    <source>
        <dbReference type="Proteomes" id="UP001198806"/>
    </source>
</evidence>
<feature type="domain" description="Glycosyltransferase subfamily 4-like N-terminal" evidence="2">
    <location>
        <begin position="94"/>
        <end position="209"/>
    </location>
</feature>
<dbReference type="AlphaFoldDB" id="A0AAP2QAR6"/>
<feature type="domain" description="Glycosyl transferase family 1" evidence="1">
    <location>
        <begin position="221"/>
        <end position="358"/>
    </location>
</feature>
<dbReference type="CDD" id="cd03801">
    <property type="entry name" value="GT4_PimA-like"/>
    <property type="match status" value="1"/>
</dbReference>
<name>A0AAP2QAR6_PARDI</name>
<comment type="caution">
    <text evidence="3">The sequence shown here is derived from an EMBL/GenBank/DDBJ whole genome shotgun (WGS) entry which is preliminary data.</text>
</comment>
<dbReference type="Pfam" id="PF13439">
    <property type="entry name" value="Glyco_transf_4"/>
    <property type="match status" value="1"/>
</dbReference>
<dbReference type="Proteomes" id="UP001198806">
    <property type="component" value="Unassembled WGS sequence"/>
</dbReference>
<dbReference type="EMBL" id="JAJCNI010000033">
    <property type="protein sequence ID" value="MCB6519965.1"/>
    <property type="molecule type" value="Genomic_DNA"/>
</dbReference>
<protein>
    <submittedName>
        <fullName evidence="3">Glycosyltransferase family 4 protein</fullName>
    </submittedName>
</protein>
<dbReference type="Gene3D" id="3.40.50.2000">
    <property type="entry name" value="Glycogen Phosphorylase B"/>
    <property type="match status" value="2"/>
</dbReference>